<proteinExistence type="predicted"/>
<dbReference type="RefSeq" id="WP_249324162.1">
    <property type="nucleotide sequence ID" value="NZ_JACRTK010000004.1"/>
</dbReference>
<reference evidence="1 2" key="1">
    <citation type="submission" date="2020-08" db="EMBL/GenBank/DDBJ databases">
        <title>Genome public.</title>
        <authorList>
            <person name="Liu C."/>
            <person name="Sun Q."/>
        </authorList>
    </citation>
    <scope>NUCLEOTIDE SEQUENCE [LARGE SCALE GENOMIC DNA]</scope>
    <source>
        <strain evidence="1 2">NSJ-26</strain>
    </source>
</reference>
<dbReference type="AlphaFoldDB" id="A0A926F3N3"/>
<dbReference type="Proteomes" id="UP000601522">
    <property type="component" value="Unassembled WGS sequence"/>
</dbReference>
<evidence type="ECO:0000313" key="1">
    <source>
        <dbReference type="EMBL" id="MBC8591294.1"/>
    </source>
</evidence>
<name>A0A926F3N3_9FIRM</name>
<accession>A0A926F3N3</accession>
<protein>
    <submittedName>
        <fullName evidence="1">Uncharacterized protein</fullName>
    </submittedName>
</protein>
<evidence type="ECO:0000313" key="2">
    <source>
        <dbReference type="Proteomes" id="UP000601522"/>
    </source>
</evidence>
<organism evidence="1 2">
    <name type="scientific">Wansuia hejianensis</name>
    <dbReference type="NCBI Taxonomy" id="2763667"/>
    <lineage>
        <taxon>Bacteria</taxon>
        <taxon>Bacillati</taxon>
        <taxon>Bacillota</taxon>
        <taxon>Clostridia</taxon>
        <taxon>Lachnospirales</taxon>
        <taxon>Lachnospiraceae</taxon>
        <taxon>Wansuia</taxon>
    </lineage>
</organism>
<keyword evidence="2" id="KW-1185">Reference proteome</keyword>
<sequence>MDSKLVLIGIIESQENKNTLEFIKELLIELNYQIIYSNSKKSVIFLKGEDNGLVLMDINPKETQVYESVGIEFHILIHNFIKSKDYERDLLSEKLTNCQYYILNSDDENWTSLPLGLLNGVVITYGFNSKSTLTISSYDINQSLVANIYLQREILSLSGKRIEPFEFSVKIDSKNKDNIYSVLAATALALILGHKNPYIKL</sequence>
<gene>
    <name evidence="1" type="ORF">H8689_09255</name>
</gene>
<dbReference type="EMBL" id="JACRTK010000004">
    <property type="protein sequence ID" value="MBC8591294.1"/>
    <property type="molecule type" value="Genomic_DNA"/>
</dbReference>
<comment type="caution">
    <text evidence="1">The sequence shown here is derived from an EMBL/GenBank/DDBJ whole genome shotgun (WGS) entry which is preliminary data.</text>
</comment>